<evidence type="ECO:0000313" key="3">
    <source>
        <dbReference type="Proteomes" id="UP000605970"/>
    </source>
</evidence>
<dbReference type="Proteomes" id="UP000605970">
    <property type="component" value="Unassembled WGS sequence"/>
</dbReference>
<feature type="region of interest" description="Disordered" evidence="1">
    <location>
        <begin position="1"/>
        <end position="20"/>
    </location>
</feature>
<evidence type="ECO:0000256" key="1">
    <source>
        <dbReference type="SAM" id="MobiDB-lite"/>
    </source>
</evidence>
<gene>
    <name evidence="2" type="ORF">Mgra_00006468</name>
</gene>
<sequence length="51" mass="6382">MKNRLVPKRPSRDIKRPRKNQKKKYFLTKVSYSYTRIESTERYRVFFTILI</sequence>
<proteinExistence type="predicted"/>
<dbReference type="AlphaFoldDB" id="A0A8S9ZLE0"/>
<organism evidence="2 3">
    <name type="scientific">Meloidogyne graminicola</name>
    <dbReference type="NCBI Taxonomy" id="189291"/>
    <lineage>
        <taxon>Eukaryota</taxon>
        <taxon>Metazoa</taxon>
        <taxon>Ecdysozoa</taxon>
        <taxon>Nematoda</taxon>
        <taxon>Chromadorea</taxon>
        <taxon>Rhabditida</taxon>
        <taxon>Tylenchina</taxon>
        <taxon>Tylenchomorpha</taxon>
        <taxon>Tylenchoidea</taxon>
        <taxon>Meloidogynidae</taxon>
        <taxon>Meloidogyninae</taxon>
        <taxon>Meloidogyne</taxon>
    </lineage>
</organism>
<name>A0A8S9ZLE0_9BILA</name>
<accession>A0A8S9ZLE0</accession>
<protein>
    <submittedName>
        <fullName evidence="2">Uncharacterized protein</fullName>
    </submittedName>
</protein>
<evidence type="ECO:0000313" key="2">
    <source>
        <dbReference type="EMBL" id="KAF7634170.1"/>
    </source>
</evidence>
<dbReference type="EMBL" id="JABEBT010000063">
    <property type="protein sequence ID" value="KAF7634170.1"/>
    <property type="molecule type" value="Genomic_DNA"/>
</dbReference>
<keyword evidence="3" id="KW-1185">Reference proteome</keyword>
<reference evidence="2" key="1">
    <citation type="journal article" date="2020" name="Ecol. Evol.">
        <title>Genome structure and content of the rice root-knot nematode (Meloidogyne graminicola).</title>
        <authorList>
            <person name="Phan N.T."/>
            <person name="Danchin E.G.J."/>
            <person name="Klopp C."/>
            <person name="Perfus-Barbeoch L."/>
            <person name="Kozlowski D.K."/>
            <person name="Koutsovoulos G.D."/>
            <person name="Lopez-Roques C."/>
            <person name="Bouchez O."/>
            <person name="Zahm M."/>
            <person name="Besnard G."/>
            <person name="Bellafiore S."/>
        </authorList>
    </citation>
    <scope>NUCLEOTIDE SEQUENCE</scope>
    <source>
        <strain evidence="2">VN-18</strain>
    </source>
</reference>
<comment type="caution">
    <text evidence="2">The sequence shown here is derived from an EMBL/GenBank/DDBJ whole genome shotgun (WGS) entry which is preliminary data.</text>
</comment>